<dbReference type="EMBL" id="FO904941">
    <property type="protein sequence ID" value="CDP31132.1"/>
    <property type="molecule type" value="Genomic_DNA"/>
</dbReference>
<dbReference type="PANTHER" id="PTHR33048">
    <property type="entry name" value="PTH11-LIKE INTEGRAL MEMBRANE PROTEIN (AFU_ORTHOLOGUE AFUA_5G11245)"/>
    <property type="match status" value="1"/>
</dbReference>
<dbReference type="InterPro" id="IPR052337">
    <property type="entry name" value="SAT4-like"/>
</dbReference>
<feature type="transmembrane region" description="Helical" evidence="7">
    <location>
        <begin position="49"/>
        <end position="73"/>
    </location>
</feature>
<feature type="region of interest" description="Disordered" evidence="6">
    <location>
        <begin position="282"/>
        <end position="370"/>
    </location>
</feature>
<reference evidence="9 10" key="1">
    <citation type="journal article" date="2008" name="Genome Biol.">
        <title>The genome sequence of the model ascomycete fungus Podospora anserina.</title>
        <authorList>
            <person name="Espagne E."/>
            <person name="Lespinet O."/>
            <person name="Malagnac F."/>
            <person name="Da Silva C."/>
            <person name="Jaillon O."/>
            <person name="Porcel B.M."/>
            <person name="Couloux A."/>
            <person name="Aury J.-M."/>
            <person name="Segurens B."/>
            <person name="Poulain J."/>
            <person name="Anthouard V."/>
            <person name="Grossetete S."/>
            <person name="Khalili H."/>
            <person name="Coppin E."/>
            <person name="Dequard-Chablat M."/>
            <person name="Picard M."/>
            <person name="Contamine V."/>
            <person name="Arnaise S."/>
            <person name="Bourdais A."/>
            <person name="Berteaux-Lecellier V."/>
            <person name="Gautheret D."/>
            <person name="de Vries R.P."/>
            <person name="Battaglia E."/>
            <person name="Coutinho P.M."/>
            <person name="Danchin E.G.J."/>
            <person name="Henrissat B."/>
            <person name="El Khoury R."/>
            <person name="Sainsard-Chanet A."/>
            <person name="Boivin A."/>
            <person name="Pinan-Lucarre B."/>
            <person name="Sellem C.H."/>
            <person name="Debuchy R."/>
            <person name="Wincker P."/>
            <person name="Weissenbach J."/>
            <person name="Silar P."/>
        </authorList>
    </citation>
    <scope>NUCLEOTIDE SEQUENCE [LARGE SCALE GENOMIC DNA]</scope>
    <source>
        <strain evidence="10">S / ATCC MYA-4624 / DSM 980 / FGSC 10383</strain>
    </source>
</reference>
<feature type="compositionally biased region" description="Basic and acidic residues" evidence="6">
    <location>
        <begin position="321"/>
        <end position="338"/>
    </location>
</feature>
<evidence type="ECO:0000256" key="7">
    <source>
        <dbReference type="SAM" id="Phobius"/>
    </source>
</evidence>
<evidence type="ECO:0000256" key="4">
    <source>
        <dbReference type="ARBA" id="ARBA00023136"/>
    </source>
</evidence>
<reference evidence="10" key="2">
    <citation type="journal article" date="2014" name="Genetics">
        <title>Maintaining two mating types: Structure of the mating type locus and its role in heterokaryosis in Podospora anserina.</title>
        <authorList>
            <person name="Grognet P."/>
            <person name="Bidard F."/>
            <person name="Kuchly C."/>
            <person name="Tong L.C.H."/>
            <person name="Coppin E."/>
            <person name="Benkhali J.A."/>
            <person name="Couloux A."/>
            <person name="Wincker P."/>
            <person name="Debuchy R."/>
            <person name="Silar P."/>
        </authorList>
    </citation>
    <scope>GENOME REANNOTATION</scope>
    <source>
        <strain evidence="10">S / ATCC MYA-4624 / DSM 980 / FGSC 10383</strain>
    </source>
</reference>
<evidence type="ECO:0000256" key="2">
    <source>
        <dbReference type="ARBA" id="ARBA00022692"/>
    </source>
</evidence>
<feature type="transmembrane region" description="Helical" evidence="7">
    <location>
        <begin position="247"/>
        <end position="268"/>
    </location>
</feature>
<evidence type="ECO:0000256" key="5">
    <source>
        <dbReference type="ARBA" id="ARBA00038359"/>
    </source>
</evidence>
<feature type="transmembrane region" description="Helical" evidence="7">
    <location>
        <begin position="209"/>
        <end position="227"/>
    </location>
</feature>
<protein>
    <recommendedName>
        <fullName evidence="8">Rhodopsin domain-containing protein</fullName>
    </recommendedName>
</protein>
<evidence type="ECO:0000256" key="1">
    <source>
        <dbReference type="ARBA" id="ARBA00004141"/>
    </source>
</evidence>
<feature type="domain" description="Rhodopsin" evidence="8">
    <location>
        <begin position="34"/>
        <end position="273"/>
    </location>
</feature>
<organism evidence="9 10">
    <name type="scientific">Podospora anserina (strain S / ATCC MYA-4624 / DSM 980 / FGSC 10383)</name>
    <name type="common">Pleurage anserina</name>
    <dbReference type="NCBI Taxonomy" id="515849"/>
    <lineage>
        <taxon>Eukaryota</taxon>
        <taxon>Fungi</taxon>
        <taxon>Dikarya</taxon>
        <taxon>Ascomycota</taxon>
        <taxon>Pezizomycotina</taxon>
        <taxon>Sordariomycetes</taxon>
        <taxon>Sordariomycetidae</taxon>
        <taxon>Sordariales</taxon>
        <taxon>Podosporaceae</taxon>
        <taxon>Podospora</taxon>
        <taxon>Podospora anserina</taxon>
    </lineage>
</organism>
<dbReference type="Pfam" id="PF20684">
    <property type="entry name" value="Fung_rhodopsin"/>
    <property type="match status" value="1"/>
</dbReference>
<dbReference type="InterPro" id="IPR049326">
    <property type="entry name" value="Rhodopsin_dom_fungi"/>
</dbReference>
<dbReference type="PANTHER" id="PTHR33048:SF47">
    <property type="entry name" value="INTEGRAL MEMBRANE PROTEIN-RELATED"/>
    <property type="match status" value="1"/>
</dbReference>
<proteinExistence type="inferred from homology"/>
<accession>A0A090CVV2</accession>
<evidence type="ECO:0000313" key="9">
    <source>
        <dbReference type="EMBL" id="CDP31132.1"/>
    </source>
</evidence>
<evidence type="ECO:0000259" key="8">
    <source>
        <dbReference type="Pfam" id="PF20684"/>
    </source>
</evidence>
<feature type="transmembrane region" description="Helical" evidence="7">
    <location>
        <begin position="130"/>
        <end position="153"/>
    </location>
</feature>
<name>A0A090CVV2_PODAN</name>
<feature type="transmembrane region" description="Helical" evidence="7">
    <location>
        <begin position="16"/>
        <end position="37"/>
    </location>
</feature>
<dbReference type="Proteomes" id="UP000001197">
    <property type="component" value="Chromosome 6"/>
</dbReference>
<evidence type="ECO:0000256" key="3">
    <source>
        <dbReference type="ARBA" id="ARBA00022989"/>
    </source>
</evidence>
<feature type="transmembrane region" description="Helical" evidence="7">
    <location>
        <begin position="173"/>
        <end position="197"/>
    </location>
</feature>
<sequence>MGERINIPMVDRARDAMIAISFLWVVFGFVVAGRVVARHRGIGLGLDDVLAVAAFCLTGTTIGFNAAVFSSGVGHDMVPDSPLFPTLMNNLEFMMKITFIFTIVYVWALFALKMSQLWFYLRAFSVHLKVWIWIVSGICIAWAIIFTFVLTFLCDPIEQQWTLMRIGKCMDQILVLKCVIMTNILTDLMIIVLPMRTVWSLQMRTTEKVAVASCFAIGLACVVIGLVRFGEIFVIDMVGNFTGTSFTTFMLCSIELMLAGICINIPMLRPFYTRWRKKYKSSADNSGYADPSTGQGARSGKATPLPSVKGNYNAWIELEDDKDRDSDSNNDGCSERKLTTSTAARPDPEVGSPTEPSAIHVSTKWTITRD</sequence>
<dbReference type="AlphaFoldDB" id="A0A090CVV2"/>
<comment type="similarity">
    <text evidence="5">Belongs to the SAT4 family.</text>
</comment>
<feature type="transmembrane region" description="Helical" evidence="7">
    <location>
        <begin position="93"/>
        <end position="110"/>
    </location>
</feature>
<keyword evidence="10" id="KW-1185">Reference proteome</keyword>
<comment type="subcellular location">
    <subcellularLocation>
        <location evidence="1">Membrane</location>
        <topology evidence="1">Multi-pass membrane protein</topology>
    </subcellularLocation>
</comment>
<evidence type="ECO:0000256" key="6">
    <source>
        <dbReference type="SAM" id="MobiDB-lite"/>
    </source>
</evidence>
<dbReference type="InParanoid" id="A0A090CVV2"/>
<keyword evidence="2 7" id="KW-0812">Transmembrane</keyword>
<dbReference type="GO" id="GO:0016020">
    <property type="term" value="C:membrane"/>
    <property type="evidence" value="ECO:0007669"/>
    <property type="project" value="UniProtKB-SubCell"/>
</dbReference>
<evidence type="ECO:0000313" key="10">
    <source>
        <dbReference type="Proteomes" id="UP000001197"/>
    </source>
</evidence>
<dbReference type="eggNOG" id="ENOG502SIIN">
    <property type="taxonomic scope" value="Eukaryota"/>
</dbReference>
<keyword evidence="3 7" id="KW-1133">Transmembrane helix</keyword>
<keyword evidence="4 7" id="KW-0472">Membrane</keyword>